<sequence>MYLQFQNYFMVKDIYSSTKVYCEKNEVKKTVSI</sequence>
<keyword evidence="2" id="KW-1185">Reference proteome</keyword>
<evidence type="ECO:0000313" key="2">
    <source>
        <dbReference type="Proteomes" id="UP000683925"/>
    </source>
</evidence>
<dbReference type="Proteomes" id="UP000683925">
    <property type="component" value="Unassembled WGS sequence"/>
</dbReference>
<accession>A0A8S1SJK2</accession>
<protein>
    <submittedName>
        <fullName evidence="1">Uncharacterized protein</fullName>
    </submittedName>
</protein>
<evidence type="ECO:0000313" key="1">
    <source>
        <dbReference type="EMBL" id="CAD8141551.1"/>
    </source>
</evidence>
<gene>
    <name evidence="1" type="ORF">POCTA_138.1.T0130015</name>
</gene>
<comment type="caution">
    <text evidence="1">The sequence shown here is derived from an EMBL/GenBank/DDBJ whole genome shotgun (WGS) entry which is preliminary data.</text>
</comment>
<name>A0A8S1SJK2_PAROT</name>
<reference evidence="1" key="1">
    <citation type="submission" date="2021-01" db="EMBL/GenBank/DDBJ databases">
        <authorList>
            <consortium name="Genoscope - CEA"/>
            <person name="William W."/>
        </authorList>
    </citation>
    <scope>NUCLEOTIDE SEQUENCE</scope>
</reference>
<dbReference type="AlphaFoldDB" id="A0A8S1SJK2"/>
<dbReference type="EMBL" id="CAJJDP010000012">
    <property type="protein sequence ID" value="CAD8141551.1"/>
    <property type="molecule type" value="Genomic_DNA"/>
</dbReference>
<proteinExistence type="predicted"/>
<organism evidence="1 2">
    <name type="scientific">Paramecium octaurelia</name>
    <dbReference type="NCBI Taxonomy" id="43137"/>
    <lineage>
        <taxon>Eukaryota</taxon>
        <taxon>Sar</taxon>
        <taxon>Alveolata</taxon>
        <taxon>Ciliophora</taxon>
        <taxon>Intramacronucleata</taxon>
        <taxon>Oligohymenophorea</taxon>
        <taxon>Peniculida</taxon>
        <taxon>Parameciidae</taxon>
        <taxon>Paramecium</taxon>
    </lineage>
</organism>